<comment type="similarity">
    <text evidence="1">Belongs to the 6-phosphogluconate dehydrogenase family.</text>
</comment>
<evidence type="ECO:0000313" key="6">
    <source>
        <dbReference type="Proteomes" id="UP000218282"/>
    </source>
</evidence>
<dbReference type="AlphaFoldDB" id="A0A2A5RZ67"/>
<dbReference type="GO" id="GO:0006098">
    <property type="term" value="P:pentose-phosphate shunt"/>
    <property type="evidence" value="ECO:0007669"/>
    <property type="project" value="InterPro"/>
</dbReference>
<dbReference type="RefSeq" id="WP_096814480.1">
    <property type="nucleotide sequence ID" value="NZ_JXJW01000010.1"/>
</dbReference>
<dbReference type="Proteomes" id="UP000218282">
    <property type="component" value="Unassembled WGS sequence"/>
</dbReference>
<dbReference type="InterPro" id="IPR004849">
    <property type="entry name" value="6DGDH_YqeC"/>
</dbReference>
<evidence type="ECO:0000256" key="1">
    <source>
        <dbReference type="ARBA" id="ARBA00008419"/>
    </source>
</evidence>
<dbReference type="InterPro" id="IPR006115">
    <property type="entry name" value="6PGDH_NADP-bd"/>
</dbReference>
<dbReference type="EMBL" id="JXJW01000010">
    <property type="protein sequence ID" value="PCS06541.1"/>
    <property type="molecule type" value="Genomic_DNA"/>
</dbReference>
<organism evidence="5 6">
    <name type="scientific">Pseudolactococcus piscium</name>
    <dbReference type="NCBI Taxonomy" id="1364"/>
    <lineage>
        <taxon>Bacteria</taxon>
        <taxon>Bacillati</taxon>
        <taxon>Bacillota</taxon>
        <taxon>Bacilli</taxon>
        <taxon>Lactobacillales</taxon>
        <taxon>Streptococcaceae</taxon>
        <taxon>Pseudolactococcus</taxon>
    </lineage>
</organism>
<keyword evidence="2" id="KW-0560">Oxidoreductase</keyword>
<dbReference type="InterPro" id="IPR006114">
    <property type="entry name" value="6PGDH_C"/>
</dbReference>
<comment type="caution">
    <text evidence="5">The sequence shown here is derived from an EMBL/GenBank/DDBJ whole genome shotgun (WGS) entry which is preliminary data.</text>
</comment>
<evidence type="ECO:0000259" key="4">
    <source>
        <dbReference type="SMART" id="SM01350"/>
    </source>
</evidence>
<dbReference type="NCBIfam" id="TIGR00872">
    <property type="entry name" value="gnd_rel"/>
    <property type="match status" value="1"/>
</dbReference>
<feature type="domain" description="6-phosphogluconate dehydrogenase C-terminal" evidence="4">
    <location>
        <begin position="167"/>
        <end position="298"/>
    </location>
</feature>
<dbReference type="InterPro" id="IPR013328">
    <property type="entry name" value="6PGD_dom2"/>
</dbReference>
<accession>A0A2A5RZ67</accession>
<dbReference type="Pfam" id="PF00393">
    <property type="entry name" value="6PGD"/>
    <property type="match status" value="1"/>
</dbReference>
<evidence type="ECO:0000256" key="3">
    <source>
        <dbReference type="ARBA" id="ARBA00023064"/>
    </source>
</evidence>
<keyword evidence="6" id="KW-1185">Reference proteome</keyword>
<dbReference type="InterPro" id="IPR006183">
    <property type="entry name" value="Pgluconate_DH"/>
</dbReference>
<dbReference type="PRINTS" id="PR00076">
    <property type="entry name" value="6PGDHDRGNASE"/>
</dbReference>
<dbReference type="SUPFAM" id="SSF48179">
    <property type="entry name" value="6-phosphogluconate dehydrogenase C-terminal domain-like"/>
    <property type="match status" value="1"/>
</dbReference>
<sequence length="298" mass="32477">MKVGMIGLGKMGLNLVTNLHSNDVQVVAYDISEQLVSEAEAIGVTGSRSLDQSMKALPKPRVVWLMVPAGKITKQLVLDLLDLMSADDILIDGGNSFYQDSIDNYQLAEAKGIHFFDVGSSGGQEGALHGGNFMIGGNEAIFPRIEPIFEKISQSEGYLFTGAPGSGHYLKMVHNGIEYGMMGAIGEGFELLEKSPYTYDNAQVANMWNHGSVIRSWLMELAYSAFSKNNKLSNIDGVMYSSGEGRWTVEEGLRLGVPMPIITSSLMMRYRSLEADTFTGKVVASLRNEFGGHAVKMK</sequence>
<evidence type="ECO:0000256" key="2">
    <source>
        <dbReference type="ARBA" id="ARBA00023002"/>
    </source>
</evidence>
<dbReference type="SMART" id="SM01350">
    <property type="entry name" value="6PGD"/>
    <property type="match status" value="1"/>
</dbReference>
<dbReference type="GO" id="GO:0019521">
    <property type="term" value="P:D-gluconate metabolic process"/>
    <property type="evidence" value="ECO:0007669"/>
    <property type="project" value="UniProtKB-KW"/>
</dbReference>
<dbReference type="GO" id="GO:0004616">
    <property type="term" value="F:phosphogluconate dehydrogenase (decarboxylating) activity"/>
    <property type="evidence" value="ECO:0007669"/>
    <property type="project" value="InterPro"/>
</dbReference>
<evidence type="ECO:0000313" key="5">
    <source>
        <dbReference type="EMBL" id="PCS06541.1"/>
    </source>
</evidence>
<dbReference type="Gene3D" id="1.10.1040.10">
    <property type="entry name" value="N-(1-d-carboxylethyl)-l-norvaline Dehydrogenase, domain 2"/>
    <property type="match status" value="1"/>
</dbReference>
<name>A0A2A5RZ67_9LACT</name>
<dbReference type="InterPro" id="IPR036291">
    <property type="entry name" value="NAD(P)-bd_dom_sf"/>
</dbReference>
<proteinExistence type="inferred from homology"/>
<dbReference type="NCBIfam" id="NF007161">
    <property type="entry name" value="PRK09599.1"/>
    <property type="match status" value="1"/>
</dbReference>
<dbReference type="PANTHER" id="PTHR11811">
    <property type="entry name" value="6-PHOSPHOGLUCONATE DEHYDROGENASE"/>
    <property type="match status" value="1"/>
</dbReference>
<dbReference type="InterPro" id="IPR008927">
    <property type="entry name" value="6-PGluconate_DH-like_C_sf"/>
</dbReference>
<dbReference type="SUPFAM" id="SSF51735">
    <property type="entry name" value="NAD(P)-binding Rossmann-fold domains"/>
    <property type="match status" value="1"/>
</dbReference>
<reference evidence="5 6" key="1">
    <citation type="submission" date="2014-12" db="EMBL/GenBank/DDBJ databases">
        <title>Draft genome sequences of 10 type strains of Lactococcus.</title>
        <authorList>
            <person name="Sun Z."/>
            <person name="Zhong Z."/>
            <person name="Liu W."/>
            <person name="Zhang W."/>
            <person name="Zhang H."/>
        </authorList>
    </citation>
    <scope>NUCLEOTIDE SEQUENCE [LARGE SCALE GENOMIC DNA]</scope>
    <source>
        <strain evidence="5 6">DSM 6634</strain>
    </source>
</reference>
<dbReference type="GO" id="GO:0050661">
    <property type="term" value="F:NADP binding"/>
    <property type="evidence" value="ECO:0007669"/>
    <property type="project" value="InterPro"/>
</dbReference>
<gene>
    <name evidence="5" type="ORF">RU86_GL000200</name>
</gene>
<dbReference type="Pfam" id="PF03446">
    <property type="entry name" value="NAD_binding_2"/>
    <property type="match status" value="1"/>
</dbReference>
<keyword evidence="3" id="KW-0311">Gluconate utilization</keyword>
<dbReference type="Gene3D" id="3.40.50.720">
    <property type="entry name" value="NAD(P)-binding Rossmann-like Domain"/>
    <property type="match status" value="1"/>
</dbReference>
<protein>
    <submittedName>
        <fullName evidence="5">6-phosphogluconate dehydrogenase</fullName>
    </submittedName>
</protein>